<accession>A0A7H0VHT5</accession>
<protein>
    <submittedName>
        <fullName evidence="1">Uncharacterized protein</fullName>
    </submittedName>
</protein>
<reference evidence="1 2" key="1">
    <citation type="submission" date="2020-08" db="EMBL/GenBank/DDBJ databases">
        <title>Croceimicrobium hydrocarbonivorans gen. nov., sp. nov., a novel marine bacterium isolated from a bacterial consortium that degrades polyethylene terephthalate.</title>
        <authorList>
            <person name="Liu R."/>
        </authorList>
    </citation>
    <scope>NUCLEOTIDE SEQUENCE [LARGE SCALE GENOMIC DNA]</scope>
    <source>
        <strain evidence="1 2">A20-9</strain>
    </source>
</reference>
<evidence type="ECO:0000313" key="1">
    <source>
        <dbReference type="EMBL" id="QNR25283.1"/>
    </source>
</evidence>
<organism evidence="1 2">
    <name type="scientific">Croceimicrobium hydrocarbonivorans</name>
    <dbReference type="NCBI Taxonomy" id="2761580"/>
    <lineage>
        <taxon>Bacteria</taxon>
        <taxon>Pseudomonadati</taxon>
        <taxon>Bacteroidota</taxon>
        <taxon>Flavobacteriia</taxon>
        <taxon>Flavobacteriales</taxon>
        <taxon>Owenweeksiaceae</taxon>
        <taxon>Croceimicrobium</taxon>
    </lineage>
</organism>
<keyword evidence="2" id="KW-1185">Reference proteome</keyword>
<dbReference type="KEGG" id="chyd:H4K34_05440"/>
<sequence length="201" mass="23214">MENLDLNHIREYYAGFDSDKLEDLALNEISRLDQKALPLLEAEIQKRNLDPKLIEVVRSYQDSRRPEIIKKWLDKLQSQPCPYCDRNNGPLVGTWRRTIKSFIFVTTTSKSPVIACKNCAADIQRKAFQSSALLGWWGLPNGLLRTPFVLYNISKDRRESEKLSKEQLQEFTLINMGHLIYSSDDSSFLNQILKAYNGIDT</sequence>
<name>A0A7H0VHT5_9FLAO</name>
<evidence type="ECO:0000313" key="2">
    <source>
        <dbReference type="Proteomes" id="UP000516305"/>
    </source>
</evidence>
<proteinExistence type="predicted"/>
<dbReference type="EMBL" id="CP060139">
    <property type="protein sequence ID" value="QNR25283.1"/>
    <property type="molecule type" value="Genomic_DNA"/>
</dbReference>
<dbReference type="AlphaFoldDB" id="A0A7H0VHT5"/>
<dbReference type="RefSeq" id="WP_210759810.1">
    <property type="nucleotide sequence ID" value="NZ_CP060139.1"/>
</dbReference>
<gene>
    <name evidence="1" type="ORF">H4K34_05440</name>
</gene>
<dbReference type="Proteomes" id="UP000516305">
    <property type="component" value="Chromosome"/>
</dbReference>